<comment type="caution">
    <text evidence="1">The sequence shown here is derived from an EMBL/GenBank/DDBJ whole genome shotgun (WGS) entry which is preliminary data.</text>
</comment>
<gene>
    <name evidence="1" type="ORF">nbrc107696_00730</name>
</gene>
<keyword evidence="2" id="KW-1185">Reference proteome</keyword>
<organism evidence="1 2">
    <name type="scientific">Gordonia spumicola</name>
    <dbReference type="NCBI Taxonomy" id="589161"/>
    <lineage>
        <taxon>Bacteria</taxon>
        <taxon>Bacillati</taxon>
        <taxon>Actinomycetota</taxon>
        <taxon>Actinomycetes</taxon>
        <taxon>Mycobacteriales</taxon>
        <taxon>Gordoniaceae</taxon>
        <taxon>Gordonia</taxon>
    </lineage>
</organism>
<dbReference type="Proteomes" id="UP000444960">
    <property type="component" value="Unassembled WGS sequence"/>
</dbReference>
<evidence type="ECO:0000313" key="1">
    <source>
        <dbReference type="EMBL" id="GED99626.1"/>
    </source>
</evidence>
<reference evidence="2" key="1">
    <citation type="submission" date="2019-06" db="EMBL/GenBank/DDBJ databases">
        <title>Gordonia isolated from sludge of a wastewater treatment plant.</title>
        <authorList>
            <person name="Tamura T."/>
            <person name="Aoyama K."/>
            <person name="Kang Y."/>
            <person name="Saito S."/>
            <person name="Akiyama N."/>
            <person name="Yazawa K."/>
            <person name="Gonoi T."/>
            <person name="Mikami Y."/>
        </authorList>
    </citation>
    <scope>NUCLEOTIDE SEQUENCE [LARGE SCALE GENOMIC DNA]</scope>
    <source>
        <strain evidence="2">NBRC 107696</strain>
    </source>
</reference>
<dbReference type="AlphaFoldDB" id="A0A7I9V331"/>
<name>A0A7I9V331_9ACTN</name>
<dbReference type="EMBL" id="BJOV01000001">
    <property type="protein sequence ID" value="GED99626.1"/>
    <property type="molecule type" value="Genomic_DNA"/>
</dbReference>
<proteinExistence type="predicted"/>
<protein>
    <recommendedName>
        <fullName evidence="3">Lipoprotein LpqE</fullName>
    </recommendedName>
</protein>
<sequence>MRTPATTTRRNKVSVLNRTSSRLVRAAAVGALGAAVVLGASACGAGKISQTNNQLPAINGAGGSITLSPEAGSDLSNGTVTLSNVQIVYPTKKADDTFKNGGPFDVSFSISNNSNTRRVKLVDIVGPGDSSKVEITDPTKSSSTAAKADTDTTDVRTIEPNGVLLAGTPANVDTTEAQAAGIDRFTVTLTNAGDTVASGVTAPVTFKFEILDLSGKHVEDKQVTIETPVDNGTLAHRVDVIRDPQAHIDGEEGH</sequence>
<evidence type="ECO:0008006" key="3">
    <source>
        <dbReference type="Google" id="ProtNLM"/>
    </source>
</evidence>
<accession>A0A7I9V331</accession>
<evidence type="ECO:0000313" key="2">
    <source>
        <dbReference type="Proteomes" id="UP000444960"/>
    </source>
</evidence>